<dbReference type="PROSITE" id="PS52004">
    <property type="entry name" value="KS3_2"/>
    <property type="match status" value="1"/>
</dbReference>
<dbReference type="InterPro" id="IPR000794">
    <property type="entry name" value="Beta-ketoacyl_synthase"/>
</dbReference>
<evidence type="ECO:0000256" key="2">
    <source>
        <dbReference type="ARBA" id="ARBA00022679"/>
    </source>
</evidence>
<dbReference type="PANTHER" id="PTHR11712">
    <property type="entry name" value="POLYKETIDE SYNTHASE-RELATED"/>
    <property type="match status" value="1"/>
</dbReference>
<dbReference type="Gene3D" id="3.40.47.10">
    <property type="match status" value="2"/>
</dbReference>
<dbReference type="Proteomes" id="UP000650081">
    <property type="component" value="Unassembled WGS sequence"/>
</dbReference>
<comment type="caution">
    <text evidence="5">The sequence shown here is derived from an EMBL/GenBank/DDBJ whole genome shotgun (WGS) entry which is preliminary data.</text>
</comment>
<proteinExistence type="inferred from homology"/>
<evidence type="ECO:0000313" key="5">
    <source>
        <dbReference type="EMBL" id="MBC6996623.1"/>
    </source>
</evidence>
<accession>A0A923PLZ6</accession>
<evidence type="ECO:0000313" key="6">
    <source>
        <dbReference type="Proteomes" id="UP000650081"/>
    </source>
</evidence>
<reference evidence="5" key="1">
    <citation type="submission" date="2020-08" db="EMBL/GenBank/DDBJ databases">
        <title>Lewinella bacteria from marine environments.</title>
        <authorList>
            <person name="Zhong Y."/>
        </authorList>
    </citation>
    <scope>NUCLEOTIDE SEQUENCE</scope>
    <source>
        <strain evidence="5">KCTC 42187</strain>
    </source>
</reference>
<name>A0A923PLZ6_9BACT</name>
<keyword evidence="2 3" id="KW-0808">Transferase</keyword>
<dbReference type="RefSeq" id="WP_187468627.1">
    <property type="nucleotide sequence ID" value="NZ_JACSIT010000153.1"/>
</dbReference>
<dbReference type="GO" id="GO:0005829">
    <property type="term" value="C:cytosol"/>
    <property type="evidence" value="ECO:0007669"/>
    <property type="project" value="TreeGrafter"/>
</dbReference>
<dbReference type="GO" id="GO:0004315">
    <property type="term" value="F:3-oxoacyl-[acyl-carrier-protein] synthase activity"/>
    <property type="evidence" value="ECO:0007669"/>
    <property type="project" value="TreeGrafter"/>
</dbReference>
<gene>
    <name evidence="5" type="ORF">H9S92_20800</name>
</gene>
<dbReference type="CDD" id="cd00834">
    <property type="entry name" value="KAS_I_II"/>
    <property type="match status" value="1"/>
</dbReference>
<protein>
    <submittedName>
        <fullName evidence="5">Beta-ketoacyl-[acyl-carrier-protein] synthase family protein</fullName>
    </submittedName>
</protein>
<feature type="domain" description="Ketosynthase family 3 (KS3)" evidence="4">
    <location>
        <begin position="1"/>
        <end position="400"/>
    </location>
</feature>
<keyword evidence="6" id="KW-1185">Reference proteome</keyword>
<dbReference type="InterPro" id="IPR014031">
    <property type="entry name" value="Ketoacyl_synth_C"/>
</dbReference>
<dbReference type="SMART" id="SM00825">
    <property type="entry name" value="PKS_KS"/>
    <property type="match status" value="1"/>
</dbReference>
<dbReference type="PANTHER" id="PTHR11712:SF320">
    <property type="entry name" value="BETA-KETOACYL SYNTHASE"/>
    <property type="match status" value="1"/>
</dbReference>
<dbReference type="Pfam" id="PF02801">
    <property type="entry name" value="Ketoacyl-synt_C"/>
    <property type="match status" value="1"/>
</dbReference>
<comment type="similarity">
    <text evidence="1 3">Belongs to the thiolase-like superfamily. Beta-ketoacyl-ACP synthases family.</text>
</comment>
<dbReference type="EMBL" id="JACSIT010000153">
    <property type="protein sequence ID" value="MBC6996623.1"/>
    <property type="molecule type" value="Genomic_DNA"/>
</dbReference>
<dbReference type="InterPro" id="IPR014030">
    <property type="entry name" value="Ketoacyl_synth_N"/>
</dbReference>
<dbReference type="InterPro" id="IPR020841">
    <property type="entry name" value="PKS_Beta-ketoAc_synthase_dom"/>
</dbReference>
<evidence type="ECO:0000256" key="3">
    <source>
        <dbReference type="RuleBase" id="RU003694"/>
    </source>
</evidence>
<dbReference type="AlphaFoldDB" id="A0A923PLZ6"/>
<dbReference type="SUPFAM" id="SSF53901">
    <property type="entry name" value="Thiolase-like"/>
    <property type="match status" value="1"/>
</dbReference>
<dbReference type="GO" id="GO:0006633">
    <property type="term" value="P:fatty acid biosynthetic process"/>
    <property type="evidence" value="ECO:0007669"/>
    <property type="project" value="TreeGrafter"/>
</dbReference>
<evidence type="ECO:0000256" key="1">
    <source>
        <dbReference type="ARBA" id="ARBA00008467"/>
    </source>
</evidence>
<evidence type="ECO:0000259" key="4">
    <source>
        <dbReference type="PROSITE" id="PS52004"/>
    </source>
</evidence>
<dbReference type="InterPro" id="IPR016039">
    <property type="entry name" value="Thiolase-like"/>
</dbReference>
<organism evidence="5 6">
    <name type="scientific">Neolewinella lacunae</name>
    <dbReference type="NCBI Taxonomy" id="1517758"/>
    <lineage>
        <taxon>Bacteria</taxon>
        <taxon>Pseudomonadati</taxon>
        <taxon>Bacteroidota</taxon>
        <taxon>Saprospiria</taxon>
        <taxon>Saprospirales</taxon>
        <taxon>Lewinellaceae</taxon>
        <taxon>Neolewinella</taxon>
    </lineage>
</organism>
<dbReference type="Pfam" id="PF00109">
    <property type="entry name" value="ketoacyl-synt"/>
    <property type="match status" value="1"/>
</dbReference>
<sequence>MEPIYITGMGMNCSLGWTPEDIHQALLSGVASGISDIEILSTRHRGTFPVGEIKRETEDLRSLVANSGALPLNRTTILATLAVENAIEQARYVHRTGGRLGLISGTTVGGMDASEDGYIDHVAGRVHPTNFFQVGDCAFCAEFLADRLGGVNYLSTISTACSSSLNAIGNAVQMLRAGQLDVAIAGGADALCRFTINGFNSFMLLDQERCRPFDASRSGINLGEGAAYFVLETAASLRKSGNEPLAMITGYGNHNDRYHPSSISPVGDGIQLAMSSAINEAGLKTQQINYVLTHGTATPNNDASEGAAIEGVFSSGETPAYISLKSSFGHTLAASGALNTGVGITSILTGTKYASYNWSQAMPELSSVPLTNTAQDALVNHVIINATGMGGYCSSMVLSKS</sequence>